<feature type="transmembrane region" description="Helical" evidence="6">
    <location>
        <begin position="153"/>
        <end position="174"/>
    </location>
</feature>
<dbReference type="InterPro" id="IPR015414">
    <property type="entry name" value="TMEM64"/>
</dbReference>
<dbReference type="EMBL" id="FOZK01000004">
    <property type="protein sequence ID" value="SFS10178.1"/>
    <property type="molecule type" value="Genomic_DNA"/>
</dbReference>
<keyword evidence="3 6" id="KW-0812">Transmembrane</keyword>
<dbReference type="STRING" id="767519.SAMN05216559_3675"/>
<dbReference type="GO" id="GO:0005886">
    <property type="term" value="C:plasma membrane"/>
    <property type="evidence" value="ECO:0007669"/>
    <property type="project" value="UniProtKB-SubCell"/>
</dbReference>
<dbReference type="OrthoDB" id="235837at2157"/>
<keyword evidence="5 6" id="KW-0472">Membrane</keyword>
<dbReference type="Pfam" id="PF09335">
    <property type="entry name" value="VTT_dom"/>
    <property type="match status" value="1"/>
</dbReference>
<evidence type="ECO:0000313" key="8">
    <source>
        <dbReference type="EMBL" id="SFS10178.1"/>
    </source>
</evidence>
<feature type="transmembrane region" description="Helical" evidence="6">
    <location>
        <begin position="57"/>
        <end position="76"/>
    </location>
</feature>
<feature type="transmembrane region" description="Helical" evidence="6">
    <location>
        <begin position="27"/>
        <end position="45"/>
    </location>
</feature>
<proteinExistence type="predicted"/>
<accession>A0A1I6M3G0</accession>
<evidence type="ECO:0000256" key="3">
    <source>
        <dbReference type="ARBA" id="ARBA00022692"/>
    </source>
</evidence>
<reference evidence="8 9" key="1">
    <citation type="submission" date="2016-10" db="EMBL/GenBank/DDBJ databases">
        <authorList>
            <person name="de Groot N.N."/>
        </authorList>
    </citation>
    <scope>NUCLEOTIDE SEQUENCE [LARGE SCALE GENOMIC DNA]</scope>
    <source>
        <strain evidence="8 9">CGMCC 1.10457</strain>
    </source>
</reference>
<protein>
    <submittedName>
        <fullName evidence="8">Uncharacterized membrane protein YdjX, TVP38/TMEM64 family, SNARE-associated domain</fullName>
    </submittedName>
</protein>
<dbReference type="PANTHER" id="PTHR12677:SF59">
    <property type="entry name" value="GOLGI APPARATUS MEMBRANE PROTEIN TVP38-RELATED"/>
    <property type="match status" value="1"/>
</dbReference>
<dbReference type="AlphaFoldDB" id="A0A1I6M3G0"/>
<organism evidence="8 9">
    <name type="scientific">Halomicrobium zhouii</name>
    <dbReference type="NCBI Taxonomy" id="767519"/>
    <lineage>
        <taxon>Archaea</taxon>
        <taxon>Methanobacteriati</taxon>
        <taxon>Methanobacteriota</taxon>
        <taxon>Stenosarchaea group</taxon>
        <taxon>Halobacteria</taxon>
        <taxon>Halobacteriales</taxon>
        <taxon>Haloarculaceae</taxon>
        <taxon>Halomicrobium</taxon>
    </lineage>
</organism>
<evidence type="ECO:0000256" key="6">
    <source>
        <dbReference type="SAM" id="Phobius"/>
    </source>
</evidence>
<feature type="transmembrane region" description="Helical" evidence="6">
    <location>
        <begin position="180"/>
        <end position="198"/>
    </location>
</feature>
<keyword evidence="9" id="KW-1185">Reference proteome</keyword>
<feature type="domain" description="VTT" evidence="7">
    <location>
        <begin position="86"/>
        <end position="203"/>
    </location>
</feature>
<keyword evidence="2" id="KW-1003">Cell membrane</keyword>
<evidence type="ECO:0000313" key="9">
    <source>
        <dbReference type="Proteomes" id="UP000199062"/>
    </source>
</evidence>
<evidence type="ECO:0000256" key="4">
    <source>
        <dbReference type="ARBA" id="ARBA00022989"/>
    </source>
</evidence>
<dbReference type="Proteomes" id="UP000199062">
    <property type="component" value="Unassembled WGS sequence"/>
</dbReference>
<keyword evidence="4 6" id="KW-1133">Transmembrane helix</keyword>
<evidence type="ECO:0000259" key="7">
    <source>
        <dbReference type="Pfam" id="PF09335"/>
    </source>
</evidence>
<gene>
    <name evidence="8" type="ORF">SAMN05216559_3675</name>
</gene>
<evidence type="ECO:0000256" key="1">
    <source>
        <dbReference type="ARBA" id="ARBA00004651"/>
    </source>
</evidence>
<name>A0A1I6M3G0_9EURY</name>
<evidence type="ECO:0000256" key="5">
    <source>
        <dbReference type="ARBA" id="ARBA00023136"/>
    </source>
</evidence>
<feature type="transmembrane region" description="Helical" evidence="6">
    <location>
        <begin position="210"/>
        <end position="230"/>
    </location>
</feature>
<sequence length="240" mass="26405">MDLGFERVRALVGDVRLFRSSRTRRRFLIHAAVLLVVVAVAVLFIRRYVPILTDAMALRTVIQGFGALGPLVLVLLQAIQVVVAPVPGQVLAIVAGFLYGAWWGTLYNMIGITLGSTVAFWFSRRYGRPYVERIVHPDILDRFDGVDDDRTRAALFVFFLLPGLPDDALCFVGGLTRLPLWQLVVIAAVGRAPAFFLVNVVGEYLGAGRFAAGLALAALVVAISVLAYRYHQEILAYFEA</sequence>
<dbReference type="InterPro" id="IPR032816">
    <property type="entry name" value="VTT_dom"/>
</dbReference>
<dbReference type="RefSeq" id="WP_089818426.1">
    <property type="nucleotide sequence ID" value="NZ_FOZK01000004.1"/>
</dbReference>
<evidence type="ECO:0000256" key="2">
    <source>
        <dbReference type="ARBA" id="ARBA00022475"/>
    </source>
</evidence>
<comment type="subcellular location">
    <subcellularLocation>
        <location evidence="1">Cell membrane</location>
        <topology evidence="1">Multi-pass membrane protein</topology>
    </subcellularLocation>
</comment>
<dbReference type="PANTHER" id="PTHR12677">
    <property type="entry name" value="GOLGI APPARATUS MEMBRANE PROTEIN TVP38-RELATED"/>
    <property type="match status" value="1"/>
</dbReference>